<dbReference type="GO" id="GO:0015269">
    <property type="term" value="F:calcium-activated potassium channel activity"/>
    <property type="evidence" value="ECO:0007669"/>
    <property type="project" value="InterPro"/>
</dbReference>
<feature type="transmembrane region" description="Helical" evidence="10">
    <location>
        <begin position="214"/>
        <end position="241"/>
    </location>
</feature>
<proteinExistence type="predicted"/>
<dbReference type="PANTHER" id="PTHR10258:SF8">
    <property type="entry name" value="CALCIUM-ACTIVATED POTASSIUM CHANNEL BK ALPHA SUBUNIT DOMAIN-CONTAINING PROTEIN"/>
    <property type="match status" value="1"/>
</dbReference>
<feature type="compositionally biased region" description="Basic and acidic residues" evidence="9">
    <location>
        <begin position="320"/>
        <end position="330"/>
    </location>
</feature>
<evidence type="ECO:0000256" key="9">
    <source>
        <dbReference type="SAM" id="MobiDB-lite"/>
    </source>
</evidence>
<dbReference type="GO" id="GO:0015459">
    <property type="term" value="F:potassium channel regulator activity"/>
    <property type="evidence" value="ECO:0007669"/>
    <property type="project" value="TreeGrafter"/>
</dbReference>
<dbReference type="Proteomes" id="UP001208570">
    <property type="component" value="Unassembled WGS sequence"/>
</dbReference>
<evidence type="ECO:0000313" key="11">
    <source>
        <dbReference type="EMBL" id="KAK2165918.1"/>
    </source>
</evidence>
<evidence type="ECO:0000313" key="12">
    <source>
        <dbReference type="Proteomes" id="UP001208570"/>
    </source>
</evidence>
<keyword evidence="6 10" id="KW-0472">Membrane</keyword>
<dbReference type="InterPro" id="IPR003930">
    <property type="entry name" value="K_chnl_Ca-activ_BK_bsu"/>
</dbReference>
<keyword evidence="3 10" id="KW-0812">Transmembrane</keyword>
<dbReference type="GO" id="GO:0008076">
    <property type="term" value="C:voltage-gated potassium channel complex"/>
    <property type="evidence" value="ECO:0007669"/>
    <property type="project" value="TreeGrafter"/>
</dbReference>
<dbReference type="Pfam" id="PF03185">
    <property type="entry name" value="CaKB"/>
    <property type="match status" value="2"/>
</dbReference>
<dbReference type="EMBL" id="JAODUP010000044">
    <property type="protein sequence ID" value="KAK2165918.1"/>
    <property type="molecule type" value="Genomic_DNA"/>
</dbReference>
<dbReference type="GO" id="GO:0005513">
    <property type="term" value="P:detection of calcium ion"/>
    <property type="evidence" value="ECO:0007669"/>
    <property type="project" value="TreeGrafter"/>
</dbReference>
<evidence type="ECO:0000256" key="6">
    <source>
        <dbReference type="ARBA" id="ARBA00023136"/>
    </source>
</evidence>
<keyword evidence="2" id="KW-0813">Transport</keyword>
<comment type="subcellular location">
    <subcellularLocation>
        <location evidence="1">Membrane</location>
        <topology evidence="1">Multi-pass membrane protein</topology>
    </subcellularLocation>
</comment>
<evidence type="ECO:0000256" key="1">
    <source>
        <dbReference type="ARBA" id="ARBA00004141"/>
    </source>
</evidence>
<evidence type="ECO:0000256" key="5">
    <source>
        <dbReference type="ARBA" id="ARBA00023065"/>
    </source>
</evidence>
<keyword evidence="8" id="KW-0407">Ion channel</keyword>
<gene>
    <name evidence="11" type="ORF">LSH36_44g06005</name>
</gene>
<organism evidence="11 12">
    <name type="scientific">Paralvinella palmiformis</name>
    <dbReference type="NCBI Taxonomy" id="53620"/>
    <lineage>
        <taxon>Eukaryota</taxon>
        <taxon>Metazoa</taxon>
        <taxon>Spiralia</taxon>
        <taxon>Lophotrochozoa</taxon>
        <taxon>Annelida</taxon>
        <taxon>Polychaeta</taxon>
        <taxon>Sedentaria</taxon>
        <taxon>Canalipalpata</taxon>
        <taxon>Terebellida</taxon>
        <taxon>Terebelliformia</taxon>
        <taxon>Alvinellidae</taxon>
        <taxon>Paralvinella</taxon>
    </lineage>
</organism>
<comment type="caution">
    <text evidence="11">The sequence shown here is derived from an EMBL/GenBank/DDBJ whole genome shotgun (WGS) entry which is preliminary data.</text>
</comment>
<evidence type="ECO:0000256" key="8">
    <source>
        <dbReference type="ARBA" id="ARBA00023303"/>
    </source>
</evidence>
<feature type="compositionally biased region" description="Basic and acidic residues" evidence="9">
    <location>
        <begin position="275"/>
        <end position="296"/>
    </location>
</feature>
<reference evidence="11" key="1">
    <citation type="journal article" date="2023" name="Mol. Biol. Evol.">
        <title>Third-Generation Sequencing Reveals the Adaptive Role of the Epigenome in Three Deep-Sea Polychaetes.</title>
        <authorList>
            <person name="Perez M."/>
            <person name="Aroh O."/>
            <person name="Sun Y."/>
            <person name="Lan Y."/>
            <person name="Juniper S.K."/>
            <person name="Young C.R."/>
            <person name="Angers B."/>
            <person name="Qian P.Y."/>
        </authorList>
    </citation>
    <scope>NUCLEOTIDE SEQUENCE</scope>
    <source>
        <strain evidence="11">P08H-3</strain>
    </source>
</reference>
<keyword evidence="4 10" id="KW-1133">Transmembrane helix</keyword>
<evidence type="ECO:0000256" key="7">
    <source>
        <dbReference type="ARBA" id="ARBA00023180"/>
    </source>
</evidence>
<keyword evidence="12" id="KW-1185">Reference proteome</keyword>
<keyword evidence="7" id="KW-0325">Glycoprotein</keyword>
<feature type="transmembrane region" description="Helical" evidence="10">
    <location>
        <begin position="7"/>
        <end position="28"/>
    </location>
</feature>
<dbReference type="PANTHER" id="PTHR10258">
    <property type="entry name" value="CALCIUM-ACTIVATED POTASSIUM CHANNEL SUBUNIT BETA"/>
    <property type="match status" value="1"/>
</dbReference>
<feature type="compositionally biased region" description="Basic and acidic residues" evidence="9">
    <location>
        <begin position="346"/>
        <end position="358"/>
    </location>
</feature>
<keyword evidence="5" id="KW-0406">Ion transport</keyword>
<feature type="region of interest" description="Disordered" evidence="9">
    <location>
        <begin position="263"/>
        <end position="304"/>
    </location>
</feature>
<protein>
    <submittedName>
        <fullName evidence="11">Uncharacterized protein</fullName>
    </submittedName>
</protein>
<evidence type="ECO:0000256" key="10">
    <source>
        <dbReference type="SAM" id="Phobius"/>
    </source>
</evidence>
<evidence type="ECO:0000256" key="2">
    <source>
        <dbReference type="ARBA" id="ARBA00022448"/>
    </source>
</evidence>
<feature type="compositionally biased region" description="Polar residues" evidence="9">
    <location>
        <begin position="331"/>
        <end position="340"/>
    </location>
</feature>
<accession>A0AAD9K6K1</accession>
<dbReference type="AlphaFoldDB" id="A0AAD9K6K1"/>
<name>A0AAD9K6K1_9ANNE</name>
<evidence type="ECO:0000256" key="4">
    <source>
        <dbReference type="ARBA" id="ARBA00022989"/>
    </source>
</evidence>
<sequence>MKYQHCVLLPISLFLIVAGIVSLLLLGMGNLEPYTHTKDFRQATCTVVYTNRSGEVPCTRYGEDKPASVLHHSLYPCVSVFVNYTELIMEYNSGYYDSKKSVDLDSTGLVNGSKGDALDALSTQQSDKHELVSAKNVMLYDTYSSWSMRRTGEANSTCSIHVCHKNTKDNEYDVTDFSDDYGTVGDNFRCYFNPTNTAEVFANVVTGNNVMHAFVWPGLAMGFGVFLLVVVAFLSCEVWICRNPKRAQRRMQGQIYQLASYRAGTGHDQQSSRRGWREGDLNVEGQEVRPKGRRGDGNNNSRLPNLSAAADIIRKWSFRNRSDRRNRPTDTNRSSQSYAGNPSHRWTAERTEKNFSTT</sequence>
<feature type="region of interest" description="Disordered" evidence="9">
    <location>
        <begin position="319"/>
        <end position="358"/>
    </location>
</feature>
<evidence type="ECO:0000256" key="3">
    <source>
        <dbReference type="ARBA" id="ARBA00022692"/>
    </source>
</evidence>